<keyword evidence="1" id="KW-0812">Transmembrane</keyword>
<evidence type="ECO:0000256" key="1">
    <source>
        <dbReference type="SAM" id="Phobius"/>
    </source>
</evidence>
<name>A0AAV5HHT6_9ROSI</name>
<gene>
    <name evidence="2" type="ORF">SLEP1_g1228</name>
</gene>
<comment type="caution">
    <text evidence="2">The sequence shown here is derived from an EMBL/GenBank/DDBJ whole genome shotgun (WGS) entry which is preliminary data.</text>
</comment>
<feature type="transmembrane region" description="Helical" evidence="1">
    <location>
        <begin position="17"/>
        <end position="37"/>
    </location>
</feature>
<evidence type="ECO:0000313" key="3">
    <source>
        <dbReference type="Proteomes" id="UP001054252"/>
    </source>
</evidence>
<proteinExistence type="predicted"/>
<keyword evidence="3" id="KW-1185">Reference proteome</keyword>
<keyword evidence="1" id="KW-0472">Membrane</keyword>
<evidence type="ECO:0000313" key="2">
    <source>
        <dbReference type="EMBL" id="GKU86741.1"/>
    </source>
</evidence>
<keyword evidence="1" id="KW-1133">Transmembrane helix</keyword>
<dbReference type="Proteomes" id="UP001054252">
    <property type="component" value="Unassembled WGS sequence"/>
</dbReference>
<reference evidence="2 3" key="1">
    <citation type="journal article" date="2021" name="Commun. Biol.">
        <title>The genome of Shorea leprosula (Dipterocarpaceae) highlights the ecological relevance of drought in aseasonal tropical rainforests.</title>
        <authorList>
            <person name="Ng K.K.S."/>
            <person name="Kobayashi M.J."/>
            <person name="Fawcett J.A."/>
            <person name="Hatakeyama M."/>
            <person name="Paape T."/>
            <person name="Ng C.H."/>
            <person name="Ang C.C."/>
            <person name="Tnah L.H."/>
            <person name="Lee C.T."/>
            <person name="Nishiyama T."/>
            <person name="Sese J."/>
            <person name="O'Brien M.J."/>
            <person name="Copetti D."/>
            <person name="Mohd Noor M.I."/>
            <person name="Ong R.C."/>
            <person name="Putra M."/>
            <person name="Sireger I.Z."/>
            <person name="Indrioko S."/>
            <person name="Kosugi Y."/>
            <person name="Izuno A."/>
            <person name="Isagi Y."/>
            <person name="Lee S.L."/>
            <person name="Shimizu K.K."/>
        </authorList>
    </citation>
    <scope>NUCLEOTIDE SEQUENCE [LARGE SCALE GENOMIC DNA]</scope>
    <source>
        <strain evidence="2">214</strain>
    </source>
</reference>
<dbReference type="AlphaFoldDB" id="A0AAV5HHT6"/>
<sequence length="49" mass="5242">MGKLICTEISEGDGLDLTGFLVALVIALILLTICATPPRRGRIIAYRIA</sequence>
<accession>A0AAV5HHT6</accession>
<protein>
    <submittedName>
        <fullName evidence="2">Uncharacterized protein</fullName>
    </submittedName>
</protein>
<organism evidence="2 3">
    <name type="scientific">Rubroshorea leprosula</name>
    <dbReference type="NCBI Taxonomy" id="152421"/>
    <lineage>
        <taxon>Eukaryota</taxon>
        <taxon>Viridiplantae</taxon>
        <taxon>Streptophyta</taxon>
        <taxon>Embryophyta</taxon>
        <taxon>Tracheophyta</taxon>
        <taxon>Spermatophyta</taxon>
        <taxon>Magnoliopsida</taxon>
        <taxon>eudicotyledons</taxon>
        <taxon>Gunneridae</taxon>
        <taxon>Pentapetalae</taxon>
        <taxon>rosids</taxon>
        <taxon>malvids</taxon>
        <taxon>Malvales</taxon>
        <taxon>Dipterocarpaceae</taxon>
        <taxon>Rubroshorea</taxon>
    </lineage>
</organism>
<dbReference type="EMBL" id="BPVZ01000001">
    <property type="protein sequence ID" value="GKU86741.1"/>
    <property type="molecule type" value="Genomic_DNA"/>
</dbReference>